<comment type="caution">
    <text evidence="4">The sequence shown here is derived from an EMBL/GenBank/DDBJ whole genome shotgun (WGS) entry which is preliminary data.</text>
</comment>
<dbReference type="Proteomes" id="UP000050424">
    <property type="component" value="Unassembled WGS sequence"/>
</dbReference>
<feature type="compositionally biased region" description="Low complexity" evidence="1">
    <location>
        <begin position="300"/>
        <end position="313"/>
    </location>
</feature>
<evidence type="ECO:0008006" key="6">
    <source>
        <dbReference type="Google" id="ProtNLM"/>
    </source>
</evidence>
<accession>A0A0P7BPB3</accession>
<reference evidence="4 5" key="1">
    <citation type="submission" date="2015-09" db="EMBL/GenBank/DDBJ databases">
        <title>Draft genome of a European isolate of the apple canker pathogen Neonectria ditissima.</title>
        <authorList>
            <person name="Gomez-Cortecero A."/>
            <person name="Harrison R.J."/>
            <person name="Armitage A.D."/>
        </authorList>
    </citation>
    <scope>NUCLEOTIDE SEQUENCE [LARGE SCALE GENOMIC DNA]</scope>
    <source>
        <strain evidence="4 5">R09/05</strain>
    </source>
</reference>
<feature type="compositionally biased region" description="Low complexity" evidence="1">
    <location>
        <begin position="187"/>
        <end position="196"/>
    </location>
</feature>
<feature type="signal peptide" evidence="3">
    <location>
        <begin position="1"/>
        <end position="22"/>
    </location>
</feature>
<proteinExistence type="predicted"/>
<organism evidence="4 5">
    <name type="scientific">Neonectria ditissima</name>
    <dbReference type="NCBI Taxonomy" id="78410"/>
    <lineage>
        <taxon>Eukaryota</taxon>
        <taxon>Fungi</taxon>
        <taxon>Dikarya</taxon>
        <taxon>Ascomycota</taxon>
        <taxon>Pezizomycotina</taxon>
        <taxon>Sordariomycetes</taxon>
        <taxon>Hypocreomycetidae</taxon>
        <taxon>Hypocreales</taxon>
        <taxon>Nectriaceae</taxon>
        <taxon>Neonectria</taxon>
    </lineage>
</organism>
<sequence length="351" mass="38207">MNWFSMRILYTALLANTVPTLAHCIDPLVTSARVEARQALATPTVTRTPPDPRQYPRQEDDSVPIYTVTFAPNSTCGYLSGSVQIPITCENSGRCLWELEYFRYIACEIDGKGHAHTKCLQRDEALDSDLCDDVCESNTYNLFCTNEDEPYCRTYAFPKGARDYRCASTPATRVSSVDFTYDGETTSDTTISTIRDGPPISYSTTASTTASEETSVSSVESSSTAEPEGDSDRSSVNVAAIAGGCGSVGGFLLGILVTALYYRLRHSKPNNSGPPAPAVQDTDRDVSSRDQAPPVVLENSSTPPDRSSTPSHPYYNFRATTIPLLPSLSDHPGADFEFGNVDIQRLSPTRE</sequence>
<keyword evidence="2" id="KW-0812">Transmembrane</keyword>
<keyword evidence="2" id="KW-0472">Membrane</keyword>
<keyword evidence="5" id="KW-1185">Reference proteome</keyword>
<evidence type="ECO:0000256" key="2">
    <source>
        <dbReference type="SAM" id="Phobius"/>
    </source>
</evidence>
<feature type="transmembrane region" description="Helical" evidence="2">
    <location>
        <begin position="238"/>
        <end position="262"/>
    </location>
</feature>
<name>A0A0P7BPB3_9HYPO</name>
<keyword evidence="2" id="KW-1133">Transmembrane helix</keyword>
<keyword evidence="3" id="KW-0732">Signal</keyword>
<evidence type="ECO:0000313" key="5">
    <source>
        <dbReference type="Proteomes" id="UP000050424"/>
    </source>
</evidence>
<evidence type="ECO:0000313" key="4">
    <source>
        <dbReference type="EMBL" id="KPM43202.1"/>
    </source>
</evidence>
<evidence type="ECO:0000256" key="3">
    <source>
        <dbReference type="SAM" id="SignalP"/>
    </source>
</evidence>
<dbReference type="AlphaFoldDB" id="A0A0P7BPB3"/>
<feature type="compositionally biased region" description="Low complexity" evidence="1">
    <location>
        <begin position="203"/>
        <end position="226"/>
    </location>
</feature>
<dbReference type="OrthoDB" id="5347452at2759"/>
<feature type="region of interest" description="Disordered" evidence="1">
    <location>
        <begin position="267"/>
        <end position="314"/>
    </location>
</feature>
<gene>
    <name evidence="4" type="ORF">AK830_g3337</name>
</gene>
<evidence type="ECO:0000256" key="1">
    <source>
        <dbReference type="SAM" id="MobiDB-lite"/>
    </source>
</evidence>
<dbReference type="EMBL" id="LKCW01000036">
    <property type="protein sequence ID" value="KPM43202.1"/>
    <property type="molecule type" value="Genomic_DNA"/>
</dbReference>
<dbReference type="STRING" id="78410.A0A0P7BPB3"/>
<feature type="region of interest" description="Disordered" evidence="1">
    <location>
        <begin position="187"/>
        <end position="234"/>
    </location>
</feature>
<feature type="chain" id="PRO_5006136046" description="Apple domain-containing protein" evidence="3">
    <location>
        <begin position="23"/>
        <end position="351"/>
    </location>
</feature>
<protein>
    <recommendedName>
        <fullName evidence="6">Apple domain-containing protein</fullName>
    </recommendedName>
</protein>